<dbReference type="Proteomes" id="UP000649617">
    <property type="component" value="Unassembled WGS sequence"/>
</dbReference>
<reference evidence="1" key="1">
    <citation type="submission" date="2021-02" db="EMBL/GenBank/DDBJ databases">
        <authorList>
            <person name="Dougan E. K."/>
            <person name="Rhodes N."/>
            <person name="Thang M."/>
            <person name="Chan C."/>
        </authorList>
    </citation>
    <scope>NUCLEOTIDE SEQUENCE</scope>
</reference>
<gene>
    <name evidence="1" type="ORF">SPIL2461_LOCUS12620</name>
</gene>
<evidence type="ECO:0000313" key="2">
    <source>
        <dbReference type="Proteomes" id="UP000649617"/>
    </source>
</evidence>
<dbReference type="OrthoDB" id="10424494at2759"/>
<protein>
    <submittedName>
        <fullName evidence="1">Uncharacterized protein</fullName>
    </submittedName>
</protein>
<name>A0A812SP83_SYMPI</name>
<comment type="caution">
    <text evidence="1">The sequence shown here is derived from an EMBL/GenBank/DDBJ whole genome shotgun (WGS) entry which is preliminary data.</text>
</comment>
<accession>A0A812SP83</accession>
<evidence type="ECO:0000313" key="1">
    <source>
        <dbReference type="EMBL" id="CAE7489951.1"/>
    </source>
</evidence>
<proteinExistence type="predicted"/>
<dbReference type="EMBL" id="CAJNIZ010026191">
    <property type="protein sequence ID" value="CAE7489951.1"/>
    <property type="molecule type" value="Genomic_DNA"/>
</dbReference>
<dbReference type="SUPFAM" id="SSF52047">
    <property type="entry name" value="RNI-like"/>
    <property type="match status" value="1"/>
</dbReference>
<dbReference type="AlphaFoldDB" id="A0A812SP83"/>
<organism evidence="1 2">
    <name type="scientific">Symbiodinium pilosum</name>
    <name type="common">Dinoflagellate</name>
    <dbReference type="NCBI Taxonomy" id="2952"/>
    <lineage>
        <taxon>Eukaryota</taxon>
        <taxon>Sar</taxon>
        <taxon>Alveolata</taxon>
        <taxon>Dinophyceae</taxon>
        <taxon>Suessiales</taxon>
        <taxon>Symbiodiniaceae</taxon>
        <taxon>Symbiodinium</taxon>
    </lineage>
</organism>
<keyword evidence="2" id="KW-1185">Reference proteome</keyword>
<sequence>MAILETVHSVDVSTVQNWLAQHPGGISLQLQLPKTTMPAVEDTATLLSALTLQCSKLQTLQLPGNRIGDQGARLLHCNLNQV</sequence>